<gene>
    <name evidence="2" type="ORF">GE061_008112</name>
</gene>
<sequence length="114" mass="12975">MDKGKNQLILVVTVFSVLVDLTCGQTTLLPENQVVDSALLEPFPNVIYKVRHYQGQRWKNVLIPPGRDPYVKPLETKIPLEIGEKTLPEVLPYVPPDDVERKKRGLKSLLMNQN</sequence>
<feature type="chain" id="PRO_5035949183" evidence="1">
    <location>
        <begin position="25"/>
        <end position="114"/>
    </location>
</feature>
<organism evidence="2 3">
    <name type="scientific">Apolygus lucorum</name>
    <name type="common">Small green plant bug</name>
    <name type="synonym">Lygocoris lucorum</name>
    <dbReference type="NCBI Taxonomy" id="248454"/>
    <lineage>
        <taxon>Eukaryota</taxon>
        <taxon>Metazoa</taxon>
        <taxon>Ecdysozoa</taxon>
        <taxon>Arthropoda</taxon>
        <taxon>Hexapoda</taxon>
        <taxon>Insecta</taxon>
        <taxon>Pterygota</taxon>
        <taxon>Neoptera</taxon>
        <taxon>Paraneoptera</taxon>
        <taxon>Hemiptera</taxon>
        <taxon>Heteroptera</taxon>
        <taxon>Panheteroptera</taxon>
        <taxon>Cimicomorpha</taxon>
        <taxon>Miridae</taxon>
        <taxon>Mirini</taxon>
        <taxon>Apolygus</taxon>
    </lineage>
</organism>
<feature type="signal peptide" evidence="1">
    <location>
        <begin position="1"/>
        <end position="24"/>
    </location>
</feature>
<evidence type="ECO:0000313" key="3">
    <source>
        <dbReference type="Proteomes" id="UP000466442"/>
    </source>
</evidence>
<keyword evidence="3" id="KW-1185">Reference proteome</keyword>
<evidence type="ECO:0000256" key="1">
    <source>
        <dbReference type="SAM" id="SignalP"/>
    </source>
</evidence>
<dbReference type="Proteomes" id="UP000466442">
    <property type="component" value="Linkage Group LG16"/>
</dbReference>
<comment type="caution">
    <text evidence="2">The sequence shown here is derived from an EMBL/GenBank/DDBJ whole genome shotgun (WGS) entry which is preliminary data.</text>
</comment>
<protein>
    <submittedName>
        <fullName evidence="2">Uncharacterized protein</fullName>
    </submittedName>
</protein>
<evidence type="ECO:0000313" key="2">
    <source>
        <dbReference type="EMBL" id="KAF6198364.1"/>
    </source>
</evidence>
<accession>A0A8S9WQ71</accession>
<keyword evidence="1" id="KW-0732">Signal</keyword>
<reference evidence="2" key="1">
    <citation type="journal article" date="2021" name="Mol. Ecol. Resour.">
        <title>Apolygus lucorum genome provides insights into omnivorousness and mesophyll feeding.</title>
        <authorList>
            <person name="Liu Y."/>
            <person name="Liu H."/>
            <person name="Wang H."/>
            <person name="Huang T."/>
            <person name="Liu B."/>
            <person name="Yang B."/>
            <person name="Yin L."/>
            <person name="Li B."/>
            <person name="Zhang Y."/>
            <person name="Zhang S."/>
            <person name="Jiang F."/>
            <person name="Zhang X."/>
            <person name="Ren Y."/>
            <person name="Wang B."/>
            <person name="Wang S."/>
            <person name="Lu Y."/>
            <person name="Wu K."/>
            <person name="Fan W."/>
            <person name="Wang G."/>
        </authorList>
    </citation>
    <scope>NUCLEOTIDE SEQUENCE</scope>
    <source>
        <strain evidence="2">12Hb</strain>
    </source>
</reference>
<dbReference type="EMBL" id="WIXP02000016">
    <property type="protein sequence ID" value="KAF6198364.1"/>
    <property type="molecule type" value="Genomic_DNA"/>
</dbReference>
<name>A0A8S9WQ71_APOLU</name>
<proteinExistence type="predicted"/>
<dbReference type="AlphaFoldDB" id="A0A8S9WQ71"/>